<name>A0A485PUW1_LYNPA</name>
<evidence type="ECO:0000256" key="3">
    <source>
        <dbReference type="SAM" id="SignalP"/>
    </source>
</evidence>
<dbReference type="AlphaFoldDB" id="A0A485PUW1"/>
<dbReference type="InterPro" id="IPR026652">
    <property type="entry name" value="CEP128"/>
</dbReference>
<feature type="region of interest" description="Disordered" evidence="2">
    <location>
        <begin position="161"/>
        <end position="202"/>
    </location>
</feature>
<feature type="compositionally biased region" description="Basic and acidic residues" evidence="2">
    <location>
        <begin position="190"/>
        <end position="202"/>
    </location>
</feature>
<accession>A0A485PUW1</accession>
<sequence length="202" mass="23161">MLMEAHLATAICIAVELLFVLNSRPENNKATHEHANLLEETHRKDEEMESLQDRVNALETSTRVALDHLESVPEKLSLLEDFKDFRDSCSLSERIDGRYSKYRVHKESLQQRRDDTKYGVKNSKDDGIFADSSHARRLDHSPSWPDRGHFLSSPRFSHLNSFTKRTVTPDSPSIKEDASSLPMDGTSPQSKKEEYESKKSKM</sequence>
<evidence type="ECO:0000313" key="5">
    <source>
        <dbReference type="Proteomes" id="UP000386466"/>
    </source>
</evidence>
<organism evidence="4 5">
    <name type="scientific">Lynx pardinus</name>
    <name type="common">Iberian lynx</name>
    <name type="synonym">Felis pardina</name>
    <dbReference type="NCBI Taxonomy" id="191816"/>
    <lineage>
        <taxon>Eukaryota</taxon>
        <taxon>Metazoa</taxon>
        <taxon>Chordata</taxon>
        <taxon>Craniata</taxon>
        <taxon>Vertebrata</taxon>
        <taxon>Euteleostomi</taxon>
        <taxon>Mammalia</taxon>
        <taxon>Eutheria</taxon>
        <taxon>Laurasiatheria</taxon>
        <taxon>Carnivora</taxon>
        <taxon>Feliformia</taxon>
        <taxon>Felidae</taxon>
        <taxon>Felinae</taxon>
        <taxon>Lynx</taxon>
    </lineage>
</organism>
<gene>
    <name evidence="4" type="ORF">LYPA_23C017942</name>
</gene>
<evidence type="ECO:0000256" key="2">
    <source>
        <dbReference type="SAM" id="MobiDB-lite"/>
    </source>
</evidence>
<keyword evidence="1" id="KW-0175">Coiled coil</keyword>
<evidence type="ECO:0000256" key="1">
    <source>
        <dbReference type="SAM" id="Coils"/>
    </source>
</evidence>
<dbReference type="GO" id="GO:0005814">
    <property type="term" value="C:centriole"/>
    <property type="evidence" value="ECO:0007669"/>
    <property type="project" value="TreeGrafter"/>
</dbReference>
<feature type="coiled-coil region" evidence="1">
    <location>
        <begin position="34"/>
        <end position="61"/>
    </location>
</feature>
<dbReference type="GO" id="GO:0000922">
    <property type="term" value="C:spindle pole"/>
    <property type="evidence" value="ECO:0007669"/>
    <property type="project" value="TreeGrafter"/>
</dbReference>
<dbReference type="PANTHER" id="PTHR46657:SF1">
    <property type="entry name" value="CENTROSOMAL PROTEIN OF 128 KDA"/>
    <property type="match status" value="1"/>
</dbReference>
<keyword evidence="5" id="KW-1185">Reference proteome</keyword>
<dbReference type="PANTHER" id="PTHR46657">
    <property type="entry name" value="CENTROSOMAL PROTEIN OF 128 KDA"/>
    <property type="match status" value="1"/>
</dbReference>
<evidence type="ECO:0000313" key="4">
    <source>
        <dbReference type="EMBL" id="VFV47496.1"/>
    </source>
</evidence>
<feature type="compositionally biased region" description="Polar residues" evidence="2">
    <location>
        <begin position="161"/>
        <end position="171"/>
    </location>
</feature>
<feature type="chain" id="PRO_5019738349" evidence="3">
    <location>
        <begin position="24"/>
        <end position="202"/>
    </location>
</feature>
<keyword evidence="3" id="KW-0732">Signal</keyword>
<feature type="signal peptide" evidence="3">
    <location>
        <begin position="1"/>
        <end position="23"/>
    </location>
</feature>
<dbReference type="Proteomes" id="UP000386466">
    <property type="component" value="Unassembled WGS sequence"/>
</dbReference>
<dbReference type="EMBL" id="CAAGRJ010040708">
    <property type="protein sequence ID" value="VFV47496.1"/>
    <property type="molecule type" value="Genomic_DNA"/>
</dbReference>
<feature type="region of interest" description="Disordered" evidence="2">
    <location>
        <begin position="107"/>
        <end position="146"/>
    </location>
</feature>
<reference evidence="4 5" key="1">
    <citation type="submission" date="2019-01" db="EMBL/GenBank/DDBJ databases">
        <authorList>
            <person name="Alioto T."/>
            <person name="Alioto T."/>
        </authorList>
    </citation>
    <scope>NUCLEOTIDE SEQUENCE [LARGE SCALE GENOMIC DNA]</scope>
</reference>
<feature type="compositionally biased region" description="Basic and acidic residues" evidence="2">
    <location>
        <begin position="107"/>
        <end position="140"/>
    </location>
</feature>
<proteinExistence type="predicted"/>
<protein>
    <submittedName>
        <fullName evidence="4">Uncharacterized protein c14orf145</fullName>
    </submittedName>
</protein>